<feature type="compositionally biased region" description="Basic and acidic residues" evidence="7">
    <location>
        <begin position="613"/>
        <end position="624"/>
    </location>
</feature>
<feature type="non-terminal residue" evidence="9">
    <location>
        <position position="670"/>
    </location>
</feature>
<feature type="compositionally biased region" description="Basic and acidic residues" evidence="7">
    <location>
        <begin position="589"/>
        <end position="605"/>
    </location>
</feature>
<evidence type="ECO:0000256" key="1">
    <source>
        <dbReference type="ARBA" id="ARBA00007623"/>
    </source>
</evidence>
<evidence type="ECO:0000256" key="5">
    <source>
        <dbReference type="PIRSR" id="PIRSR622684-1"/>
    </source>
</evidence>
<keyword evidence="4 6" id="KW-0788">Thiol protease</keyword>
<dbReference type="SUPFAM" id="SSF54001">
    <property type="entry name" value="Cysteine proteinases"/>
    <property type="match status" value="1"/>
</dbReference>
<keyword evidence="3 6" id="KW-0378">Hydrolase</keyword>
<evidence type="ECO:0000256" key="4">
    <source>
        <dbReference type="ARBA" id="ARBA00022807"/>
    </source>
</evidence>
<dbReference type="PANTHER" id="PTHR10183:SF379">
    <property type="entry name" value="CALPAIN-5"/>
    <property type="match status" value="1"/>
</dbReference>
<sequence length="670" mass="76055">MSVANAPPGDAAGAPKQKSDVFYRHWDKFTAKSSKPDKKKKRATAFPPIETDVEGHAVHHLGSNKAGQTVKENAVVSYEEAAESCKAKVTAIVEECRRLNQKYFDRMFELPNFDALQSLEASESPTSLANLGGVGSCKRIADIFDNPEFFKDGPGADDICQGSTGDCWFLAALSALSGKAELIEKLCVARDEQVGVYGFVFYRDGEWISVVVDDRLCLKRGDDVYMYPTEYMVNVPGWTDVLTDGLTPGEYYLTKLPKAQRESLRKGSTALYFASCRTPNETWLPLLEKAYAKVHGDYQAIDGGFPGEGIEDLTGGVSTYLKNEDILDRDRLWSELMCVNKDFLFGCGSRRGRDSDPQDDEGFVRGHAYTILEAREIGDLKLLKVRNPWGKTEWNGAWSDGSKEWNAEMLTKLNHTFGDDGIFWISFTDFLKYYYEIDRIRLFGPEWTVSQQWTAVNVPLGGDYLHNTKFSLTVKKTGPVVLVLSQPDERYFSGLAGRYSFNLHFRLYKDDQETYLVRSKNDSGSSRSCNAELDLEEGKYTILVKLEASRSDSSLTAEEVILRYRQDRREKLMLVGKSYDSSHSKGRLRQLEKSNVERQKDESKSKSKFVAVKGRETKRAERQKERLRRKRIADEKKRKVAEKKKLRQLERQKEKAEKQALVVEEKPSDT</sequence>
<protein>
    <submittedName>
        <fullName evidence="9">Cysteine proteinase</fullName>
    </submittedName>
</protein>
<dbReference type="PROSITE" id="PS00139">
    <property type="entry name" value="THIOL_PROTEASE_CYS"/>
    <property type="match status" value="1"/>
</dbReference>
<dbReference type="InterPro" id="IPR022684">
    <property type="entry name" value="Calpain_cysteine_protease"/>
</dbReference>
<dbReference type="Proteomes" id="UP000800041">
    <property type="component" value="Unassembled WGS sequence"/>
</dbReference>
<dbReference type="CDD" id="cd00044">
    <property type="entry name" value="CysPc"/>
    <property type="match status" value="1"/>
</dbReference>
<feature type="active site" evidence="5 6">
    <location>
        <position position="367"/>
    </location>
</feature>
<feature type="domain" description="Calpain catalytic" evidence="8">
    <location>
        <begin position="107"/>
        <end position="443"/>
    </location>
</feature>
<proteinExistence type="inferred from homology"/>
<accession>A0A6G1H8Z9</accession>
<feature type="active site" evidence="5 6">
    <location>
        <position position="167"/>
    </location>
</feature>
<dbReference type="OrthoDB" id="424753at2759"/>
<evidence type="ECO:0000256" key="3">
    <source>
        <dbReference type="ARBA" id="ARBA00022801"/>
    </source>
</evidence>
<dbReference type="Gene3D" id="3.90.70.10">
    <property type="entry name" value="Cysteine proteinases"/>
    <property type="match status" value="1"/>
</dbReference>
<dbReference type="GO" id="GO:0006508">
    <property type="term" value="P:proteolysis"/>
    <property type="evidence" value="ECO:0007669"/>
    <property type="project" value="UniProtKB-KW"/>
</dbReference>
<keyword evidence="2 6" id="KW-0645">Protease</keyword>
<feature type="region of interest" description="Disordered" evidence="7">
    <location>
        <begin position="576"/>
        <end position="670"/>
    </location>
</feature>
<evidence type="ECO:0000256" key="2">
    <source>
        <dbReference type="ARBA" id="ARBA00022670"/>
    </source>
</evidence>
<evidence type="ECO:0000259" key="8">
    <source>
        <dbReference type="PROSITE" id="PS50203"/>
    </source>
</evidence>
<dbReference type="SMART" id="SM00230">
    <property type="entry name" value="CysPc"/>
    <property type="match status" value="1"/>
</dbReference>
<dbReference type="GO" id="GO:0004198">
    <property type="term" value="F:calcium-dependent cysteine-type endopeptidase activity"/>
    <property type="evidence" value="ECO:0007669"/>
    <property type="project" value="InterPro"/>
</dbReference>
<dbReference type="EMBL" id="ML977144">
    <property type="protein sequence ID" value="KAF1989635.1"/>
    <property type="molecule type" value="Genomic_DNA"/>
</dbReference>
<feature type="compositionally biased region" description="Basic and acidic residues" evidence="7">
    <location>
        <begin position="647"/>
        <end position="670"/>
    </location>
</feature>
<keyword evidence="10" id="KW-1185">Reference proteome</keyword>
<dbReference type="AlphaFoldDB" id="A0A6G1H8Z9"/>
<dbReference type="InterPro" id="IPR000169">
    <property type="entry name" value="Pept_cys_AS"/>
</dbReference>
<evidence type="ECO:0000313" key="9">
    <source>
        <dbReference type="EMBL" id="KAF1989635.1"/>
    </source>
</evidence>
<organism evidence="9 10">
    <name type="scientific">Aulographum hederae CBS 113979</name>
    <dbReference type="NCBI Taxonomy" id="1176131"/>
    <lineage>
        <taxon>Eukaryota</taxon>
        <taxon>Fungi</taxon>
        <taxon>Dikarya</taxon>
        <taxon>Ascomycota</taxon>
        <taxon>Pezizomycotina</taxon>
        <taxon>Dothideomycetes</taxon>
        <taxon>Pleosporomycetidae</taxon>
        <taxon>Aulographales</taxon>
        <taxon>Aulographaceae</taxon>
    </lineage>
</organism>
<evidence type="ECO:0000313" key="10">
    <source>
        <dbReference type="Proteomes" id="UP000800041"/>
    </source>
</evidence>
<gene>
    <name evidence="9" type="ORF">K402DRAFT_349637</name>
</gene>
<dbReference type="PROSITE" id="PS50203">
    <property type="entry name" value="CALPAIN_CAT"/>
    <property type="match status" value="1"/>
</dbReference>
<dbReference type="InterPro" id="IPR001300">
    <property type="entry name" value="Peptidase_C2_calpain_cat"/>
</dbReference>
<feature type="active site" evidence="5 6">
    <location>
        <position position="387"/>
    </location>
</feature>
<dbReference type="PRINTS" id="PR00704">
    <property type="entry name" value="CALPAIN"/>
</dbReference>
<evidence type="ECO:0000256" key="7">
    <source>
        <dbReference type="SAM" id="MobiDB-lite"/>
    </source>
</evidence>
<comment type="similarity">
    <text evidence="1">Belongs to the peptidase C2 family.</text>
</comment>
<dbReference type="InterPro" id="IPR038765">
    <property type="entry name" value="Papain-like_cys_pep_sf"/>
</dbReference>
<dbReference type="PANTHER" id="PTHR10183">
    <property type="entry name" value="CALPAIN"/>
    <property type="match status" value="1"/>
</dbReference>
<reference evidence="9" key="1">
    <citation type="journal article" date="2020" name="Stud. Mycol.">
        <title>101 Dothideomycetes genomes: a test case for predicting lifestyles and emergence of pathogens.</title>
        <authorList>
            <person name="Haridas S."/>
            <person name="Albert R."/>
            <person name="Binder M."/>
            <person name="Bloem J."/>
            <person name="Labutti K."/>
            <person name="Salamov A."/>
            <person name="Andreopoulos B."/>
            <person name="Baker S."/>
            <person name="Barry K."/>
            <person name="Bills G."/>
            <person name="Bluhm B."/>
            <person name="Cannon C."/>
            <person name="Castanera R."/>
            <person name="Culley D."/>
            <person name="Daum C."/>
            <person name="Ezra D."/>
            <person name="Gonzalez J."/>
            <person name="Henrissat B."/>
            <person name="Kuo A."/>
            <person name="Liang C."/>
            <person name="Lipzen A."/>
            <person name="Lutzoni F."/>
            <person name="Magnuson J."/>
            <person name="Mondo S."/>
            <person name="Nolan M."/>
            <person name="Ohm R."/>
            <person name="Pangilinan J."/>
            <person name="Park H.-J."/>
            <person name="Ramirez L."/>
            <person name="Alfaro M."/>
            <person name="Sun H."/>
            <person name="Tritt A."/>
            <person name="Yoshinaga Y."/>
            <person name="Zwiers L.-H."/>
            <person name="Turgeon B."/>
            <person name="Goodwin S."/>
            <person name="Spatafora J."/>
            <person name="Crous P."/>
            <person name="Grigoriev I."/>
        </authorList>
    </citation>
    <scope>NUCLEOTIDE SEQUENCE</scope>
    <source>
        <strain evidence="9">CBS 113979</strain>
    </source>
</reference>
<dbReference type="Pfam" id="PF00648">
    <property type="entry name" value="Peptidase_C2"/>
    <property type="match status" value="2"/>
</dbReference>
<name>A0A6G1H8Z9_9PEZI</name>
<evidence type="ECO:0000256" key="6">
    <source>
        <dbReference type="PROSITE-ProRule" id="PRU00239"/>
    </source>
</evidence>